<proteinExistence type="inferred from homology"/>
<reference evidence="11 12" key="1">
    <citation type="submission" date="2019-08" db="EMBL/GenBank/DDBJ databases">
        <title>Deep-cultivation of Planctomycetes and their phenomic and genomic characterization uncovers novel biology.</title>
        <authorList>
            <person name="Wiegand S."/>
            <person name="Jogler M."/>
            <person name="Boedeker C."/>
            <person name="Pinto D."/>
            <person name="Vollmers J."/>
            <person name="Rivas-Marin E."/>
            <person name="Kohn T."/>
            <person name="Peeters S.H."/>
            <person name="Heuer A."/>
            <person name="Rast P."/>
            <person name="Oberbeckmann S."/>
            <person name="Bunk B."/>
            <person name="Jeske O."/>
            <person name="Meyerdierks A."/>
            <person name="Storesund J.E."/>
            <person name="Kallscheuer N."/>
            <person name="Luecker S."/>
            <person name="Lage O.M."/>
            <person name="Pohl T."/>
            <person name="Merkel B.J."/>
            <person name="Hornburger P."/>
            <person name="Mueller R.-W."/>
            <person name="Bruemmer F."/>
            <person name="Labrenz M."/>
            <person name="Spormann A.M."/>
            <person name="Op den Camp H."/>
            <person name="Overmann J."/>
            <person name="Amann R."/>
            <person name="Jetten M.S.M."/>
            <person name="Mascher T."/>
            <person name="Medema M.H."/>
            <person name="Devos D.P."/>
            <person name="Kaster A.-K."/>
            <person name="Ovreas L."/>
            <person name="Rohde M."/>
            <person name="Galperin M.Y."/>
            <person name="Jogler C."/>
        </authorList>
    </citation>
    <scope>NUCLEOTIDE SEQUENCE [LARGE SCALE GENOMIC DNA]</scope>
    <source>
        <strain evidence="11 12">Pr1d</strain>
    </source>
</reference>
<dbReference type="GO" id="GO:0005524">
    <property type="term" value="F:ATP binding"/>
    <property type="evidence" value="ECO:0007669"/>
    <property type="project" value="UniProtKB-UniRule"/>
</dbReference>
<keyword evidence="4 9" id="KW-0813">Transport</keyword>
<dbReference type="PANTHER" id="PTHR13822">
    <property type="entry name" value="ATP SYNTHASE DELTA/EPSILON CHAIN"/>
    <property type="match status" value="1"/>
</dbReference>
<dbReference type="InterPro" id="IPR020546">
    <property type="entry name" value="ATP_synth_F1_dsu/esu_N"/>
</dbReference>
<keyword evidence="12" id="KW-1185">Reference proteome</keyword>
<feature type="domain" description="ATP synthase F1 complex delta/epsilon subunit N-terminal" evidence="10">
    <location>
        <begin position="10"/>
        <end position="87"/>
    </location>
</feature>
<gene>
    <name evidence="9 11" type="primary">atpC</name>
    <name evidence="11" type="ORF">Pr1d_30050</name>
</gene>
<comment type="function">
    <text evidence="1 9">Produces ATP from ADP in the presence of a proton gradient across the membrane.</text>
</comment>
<evidence type="ECO:0000256" key="1">
    <source>
        <dbReference type="ARBA" id="ARBA00003543"/>
    </source>
</evidence>
<name>A0A5B9QNY6_9BACT</name>
<evidence type="ECO:0000259" key="10">
    <source>
        <dbReference type="Pfam" id="PF02823"/>
    </source>
</evidence>
<comment type="subunit">
    <text evidence="9">F-type ATPases have 2 components, CF(1) - the catalytic core - and CF(0) - the membrane proton channel. CF(1) has five subunits: alpha(3), beta(3), gamma(1), delta(1), epsilon(1). CF(0) has three main subunits: a, b and c.</text>
</comment>
<evidence type="ECO:0000256" key="9">
    <source>
        <dbReference type="HAMAP-Rule" id="MF_00530"/>
    </source>
</evidence>
<keyword evidence="9" id="KW-1003">Cell membrane</keyword>
<organism evidence="11 12">
    <name type="scientific">Bythopirellula goksoeyrii</name>
    <dbReference type="NCBI Taxonomy" id="1400387"/>
    <lineage>
        <taxon>Bacteria</taxon>
        <taxon>Pseudomonadati</taxon>
        <taxon>Planctomycetota</taxon>
        <taxon>Planctomycetia</taxon>
        <taxon>Pirellulales</taxon>
        <taxon>Lacipirellulaceae</taxon>
        <taxon>Bythopirellula</taxon>
    </lineage>
</organism>
<accession>A0A5B9QNY6</accession>
<comment type="similarity">
    <text evidence="3 9">Belongs to the ATPase epsilon chain family.</text>
</comment>
<evidence type="ECO:0000313" key="12">
    <source>
        <dbReference type="Proteomes" id="UP000323917"/>
    </source>
</evidence>
<dbReference type="InterPro" id="IPR036771">
    <property type="entry name" value="ATPsynth_dsu/esu_N"/>
</dbReference>
<dbReference type="InterPro" id="IPR001469">
    <property type="entry name" value="ATP_synth_F1_dsu/esu"/>
</dbReference>
<dbReference type="KEGG" id="bgok:Pr1d_30050"/>
<dbReference type="CDD" id="cd12152">
    <property type="entry name" value="F1-ATPase_delta"/>
    <property type="match status" value="1"/>
</dbReference>
<dbReference type="EMBL" id="CP042913">
    <property type="protein sequence ID" value="QEG35703.1"/>
    <property type="molecule type" value="Genomic_DNA"/>
</dbReference>
<comment type="subcellular location">
    <subcellularLocation>
        <location evidence="9">Cell membrane</location>
        <topology evidence="9">Peripheral membrane protein</topology>
    </subcellularLocation>
    <subcellularLocation>
        <location evidence="2">Endomembrane system</location>
        <topology evidence="2">Peripheral membrane protein</topology>
    </subcellularLocation>
</comment>
<dbReference type="SUPFAM" id="SSF51344">
    <property type="entry name" value="Epsilon subunit of F1F0-ATP synthase N-terminal domain"/>
    <property type="match status" value="1"/>
</dbReference>
<dbReference type="RefSeq" id="WP_148074188.1">
    <property type="nucleotide sequence ID" value="NZ_CP042913.1"/>
</dbReference>
<evidence type="ECO:0000256" key="5">
    <source>
        <dbReference type="ARBA" id="ARBA00023065"/>
    </source>
</evidence>
<dbReference type="GO" id="GO:0012505">
    <property type="term" value="C:endomembrane system"/>
    <property type="evidence" value="ECO:0007669"/>
    <property type="project" value="UniProtKB-SubCell"/>
</dbReference>
<dbReference type="Pfam" id="PF02823">
    <property type="entry name" value="ATP-synt_DE_N"/>
    <property type="match status" value="1"/>
</dbReference>
<evidence type="ECO:0000256" key="4">
    <source>
        <dbReference type="ARBA" id="ARBA00022448"/>
    </source>
</evidence>
<keyword evidence="7 9" id="KW-0139">CF(1)</keyword>
<sequence length="138" mass="14745">MSEATLTAPLRCIVVTPEETVLDATADFIALPLFDGELGVGRGHSPLIGRLGYGELRLRTGKETVSYYVDGGFVQVVDNVVSVLTNRSLKDSAVDTVAASEQLAEALTRKVGGEEALAIRDRLVSQSRAQLRVGMKAK</sequence>
<dbReference type="HAMAP" id="MF_00530">
    <property type="entry name" value="ATP_synth_epsil_bac"/>
    <property type="match status" value="1"/>
</dbReference>
<keyword evidence="8 9" id="KW-0066">ATP synthesis</keyword>
<evidence type="ECO:0000256" key="7">
    <source>
        <dbReference type="ARBA" id="ARBA00023196"/>
    </source>
</evidence>
<dbReference type="OrthoDB" id="277064at2"/>
<keyword evidence="9" id="KW-0375">Hydrogen ion transport</keyword>
<dbReference type="Gene3D" id="2.60.15.10">
    <property type="entry name" value="F0F1 ATP synthase delta/epsilon subunit, N-terminal"/>
    <property type="match status" value="1"/>
</dbReference>
<dbReference type="AlphaFoldDB" id="A0A5B9QNY6"/>
<keyword evidence="5 9" id="KW-0406">Ion transport</keyword>
<protein>
    <recommendedName>
        <fullName evidence="9">ATP synthase epsilon chain</fullName>
    </recommendedName>
    <alternativeName>
        <fullName evidence="9">ATP synthase F1 sector epsilon subunit</fullName>
    </alternativeName>
    <alternativeName>
        <fullName evidence="9">F-ATPase epsilon subunit</fullName>
    </alternativeName>
</protein>
<keyword evidence="6 9" id="KW-0472">Membrane</keyword>
<dbReference type="GO" id="GO:0005886">
    <property type="term" value="C:plasma membrane"/>
    <property type="evidence" value="ECO:0007669"/>
    <property type="project" value="UniProtKB-SubCell"/>
</dbReference>
<dbReference type="GO" id="GO:0046933">
    <property type="term" value="F:proton-transporting ATP synthase activity, rotational mechanism"/>
    <property type="evidence" value="ECO:0007669"/>
    <property type="project" value="UniProtKB-UniRule"/>
</dbReference>
<dbReference type="PANTHER" id="PTHR13822:SF10">
    <property type="entry name" value="ATP SYNTHASE EPSILON CHAIN, CHLOROPLASTIC"/>
    <property type="match status" value="1"/>
</dbReference>
<dbReference type="Proteomes" id="UP000323917">
    <property type="component" value="Chromosome"/>
</dbReference>
<evidence type="ECO:0000313" key="11">
    <source>
        <dbReference type="EMBL" id="QEG35703.1"/>
    </source>
</evidence>
<evidence type="ECO:0000256" key="6">
    <source>
        <dbReference type="ARBA" id="ARBA00023136"/>
    </source>
</evidence>
<evidence type="ECO:0000256" key="2">
    <source>
        <dbReference type="ARBA" id="ARBA00004184"/>
    </source>
</evidence>
<dbReference type="GO" id="GO:0045259">
    <property type="term" value="C:proton-transporting ATP synthase complex"/>
    <property type="evidence" value="ECO:0007669"/>
    <property type="project" value="UniProtKB-KW"/>
</dbReference>
<evidence type="ECO:0000256" key="8">
    <source>
        <dbReference type="ARBA" id="ARBA00023310"/>
    </source>
</evidence>
<evidence type="ECO:0000256" key="3">
    <source>
        <dbReference type="ARBA" id="ARBA00005712"/>
    </source>
</evidence>